<evidence type="ECO:0000256" key="7">
    <source>
        <dbReference type="PROSITE-ProRule" id="PRU00175"/>
    </source>
</evidence>
<dbReference type="Gene3D" id="3.30.190.20">
    <property type="match status" value="1"/>
</dbReference>
<sequence length="676" mass="74760">MTAIQASSATGTAMAARAPSTRKRKTPVKYEEEQSSDLEARAAPVKRTRRVQVKKEEAEDTDLVSAPVAKKARGRPRKVKSEIKEEESMETTPALPEVKTEETASTRRTRSRKPKDELHQLLSLPPPPTKKPRTKKPAPPAPDLSAYLSYPPTLLPTFLPPHVRDRPTPFLRHCPPAVESRIARVISQRLFLVHTELPSSSNYAIFHVLGSTGNVYLTTLQQRPHCTCPDYAFSGRRRDGRGVMCKHVLFVLVKVCKVRGALCWQSGFGREEVEGMVEGLRGRAREGDEAGIRVSREVREFYLGRETTPEGGVVKSEVKSEEGRAEEEGVEVHNGAHRKPLTGDCPICYEDLSSSTPSPSSTVWCKAACGNNIHAECFGEWAKSLKRSSKSVTCVYCRTEWVGPENEKKKGSGRGRGGSAVVGNGRVVRNGGWSASAGVYCRFLVQHQHSRSIHQFRQVKMSKVSVSSVRENIQNLLAASEEKKRNFTETIELQIGLKNYDPQRDKRFSGTVRLPNVPRPNMALCILGDAHDIDRAKNGGIDAMSVDDLKKLNKNKKLVKKLAKKYDAFIASEVLIKQIPRLLGPGLSKAGKFPTPVSHADNLGDRVTEVKSTVKFQLKKVLCLGVAVGNVGMTEDELVANIMLSINFLVSLLKKAWQNVGSLVIKSSMGKPFRLY</sequence>
<evidence type="ECO:0000313" key="12">
    <source>
        <dbReference type="Proteomes" id="UP000033140"/>
    </source>
</evidence>
<dbReference type="SUPFAM" id="SSF57850">
    <property type="entry name" value="RING/U-box"/>
    <property type="match status" value="1"/>
</dbReference>
<dbReference type="InterPro" id="IPR023674">
    <property type="entry name" value="Ribosomal_uL1-like"/>
</dbReference>
<evidence type="ECO:0000259" key="10">
    <source>
        <dbReference type="PROSITE" id="PS50966"/>
    </source>
</evidence>
<dbReference type="InterPro" id="IPR023673">
    <property type="entry name" value="Ribosomal_uL1_CS"/>
</dbReference>
<organism evidence="11 12">
    <name type="scientific">Saitoella complicata (strain BCRC 22490 / CBS 7301 / JCM 7358 / NBRC 10748 / NRRL Y-17804)</name>
    <dbReference type="NCBI Taxonomy" id="698492"/>
    <lineage>
        <taxon>Eukaryota</taxon>
        <taxon>Fungi</taxon>
        <taxon>Dikarya</taxon>
        <taxon>Ascomycota</taxon>
        <taxon>Taphrinomycotina</taxon>
        <taxon>Taphrinomycotina incertae sedis</taxon>
        <taxon>Saitoella</taxon>
    </lineage>
</organism>
<comment type="caution">
    <text evidence="11">The sequence shown here is derived from an EMBL/GenBank/DDBJ whole genome shotgun (WGS) entry which is preliminary data.</text>
</comment>
<evidence type="ECO:0000256" key="4">
    <source>
        <dbReference type="ARBA" id="ARBA00056602"/>
    </source>
</evidence>
<dbReference type="FunFam" id="3.30.190.20:FF:000009">
    <property type="entry name" value="Ribosomal protein L10a"/>
    <property type="match status" value="1"/>
</dbReference>
<dbReference type="InterPro" id="IPR013083">
    <property type="entry name" value="Znf_RING/FYVE/PHD"/>
</dbReference>
<keyword evidence="7" id="KW-0479">Metal-binding</keyword>
<dbReference type="CDD" id="cd00403">
    <property type="entry name" value="Ribosomal_L1"/>
    <property type="match status" value="1"/>
</dbReference>
<dbReference type="Gene3D" id="3.40.50.790">
    <property type="match status" value="1"/>
</dbReference>
<dbReference type="AlphaFoldDB" id="A0A0E9NQD1"/>
<comment type="function">
    <text evidence="4">Component of the ribosome, a large ribonucleoprotein complex responsible for the synthesis of proteins in the cell. The small ribosomal subunit (SSU) binds messenger RNAs (mRNAs) and translates the encoded message by selecting cognate aminoacyl-transfer RNA (tRNA) molecules. The large subunit (LSU) contains the ribosomal catalytic site termed the peptidyl transferase center (PTC), which catalyzes the formation of peptide bonds, thereby polymerizing the amino acids delivered by tRNAs into a polypeptide chain. The nascent polypeptides leave the ribosome through a tunnel in the LSU and interact with protein factors that function in enzymatic processing, targeting, and the membrane insertion of nascent chains at the exit of the ribosomal tunnel. uL1 forms part of the L1 stalk, a mobile element that plays a role in evacuating the exit-site tRNA.</text>
</comment>
<dbReference type="PANTHER" id="PTHR21540:SF0">
    <property type="entry name" value="PHD FAMILY PROTEIN"/>
    <property type="match status" value="1"/>
</dbReference>
<dbReference type="FunFam" id="3.30.190.20:FF:000006">
    <property type="entry name" value="Ribosomal protein"/>
    <property type="match status" value="1"/>
</dbReference>
<dbReference type="GO" id="GO:0008270">
    <property type="term" value="F:zinc ion binding"/>
    <property type="evidence" value="ECO:0007669"/>
    <property type="project" value="UniProtKB-KW"/>
</dbReference>
<feature type="compositionally biased region" description="Polar residues" evidence="8">
    <location>
        <begin position="1"/>
        <end position="11"/>
    </location>
</feature>
<dbReference type="Pfam" id="PF04434">
    <property type="entry name" value="SWIM"/>
    <property type="match status" value="1"/>
</dbReference>
<dbReference type="InterPro" id="IPR001841">
    <property type="entry name" value="Znf_RING"/>
</dbReference>
<feature type="domain" description="RING-type" evidence="9">
    <location>
        <begin position="345"/>
        <end position="398"/>
    </location>
</feature>
<comment type="subunit">
    <text evidence="5">Component of the large ribosomal subunit (LSU). Mature yeast ribosomes consist of a small (40S) and a large (60S) subunit. The 40S small subunit contains 1 molecule of ribosomal RNA (18S rRNA) and at least 33 different proteins. The large 60S subunit contains 3 rRNA molecules (25S, 5.8S and 5S rRNA) and at least 46 different proteins. uL1 forms part of the L1 stalk.</text>
</comment>
<dbReference type="GO" id="GO:0000055">
    <property type="term" value="P:ribosomal large subunit export from nucleus"/>
    <property type="evidence" value="ECO:0007669"/>
    <property type="project" value="UniProtKB-ARBA"/>
</dbReference>
<evidence type="ECO:0000256" key="5">
    <source>
        <dbReference type="ARBA" id="ARBA00066087"/>
    </source>
</evidence>
<feature type="region of interest" description="Disordered" evidence="8">
    <location>
        <begin position="1"/>
        <end position="146"/>
    </location>
</feature>
<dbReference type="GO" id="GO:1990904">
    <property type="term" value="C:ribonucleoprotein complex"/>
    <property type="evidence" value="ECO:0007669"/>
    <property type="project" value="UniProtKB-KW"/>
</dbReference>
<dbReference type="Gene3D" id="3.30.40.10">
    <property type="entry name" value="Zinc/RING finger domain, C3HC4 (zinc finger)"/>
    <property type="match status" value="1"/>
</dbReference>
<dbReference type="PROSITE" id="PS50966">
    <property type="entry name" value="ZF_SWIM"/>
    <property type="match status" value="1"/>
</dbReference>
<dbReference type="InterPro" id="IPR039903">
    <property type="entry name" value="Zswim2"/>
</dbReference>
<proteinExistence type="inferred from homology"/>
<evidence type="ECO:0000256" key="1">
    <source>
        <dbReference type="ARBA" id="ARBA00010531"/>
    </source>
</evidence>
<dbReference type="FunFam" id="3.40.50.790:FF:000002">
    <property type="entry name" value="Ribosomal protein"/>
    <property type="match status" value="1"/>
</dbReference>
<dbReference type="CDD" id="cd16494">
    <property type="entry name" value="RING-CH-C4HC3_ZSWM2"/>
    <property type="match status" value="1"/>
</dbReference>
<dbReference type="InterPro" id="IPR007527">
    <property type="entry name" value="Znf_SWIM"/>
</dbReference>
<evidence type="ECO:0000256" key="2">
    <source>
        <dbReference type="ARBA" id="ARBA00022980"/>
    </source>
</evidence>
<feature type="domain" description="SWIM-type" evidence="10">
    <location>
        <begin position="216"/>
        <end position="256"/>
    </location>
</feature>
<feature type="region of interest" description="Disordered" evidence="8">
    <location>
        <begin position="312"/>
        <end position="333"/>
    </location>
</feature>
<dbReference type="InterPro" id="IPR028364">
    <property type="entry name" value="Ribosomal_uL1/biogenesis"/>
</dbReference>
<comment type="similarity">
    <text evidence="1">Belongs to the universal ribosomal protein uL1 family.</text>
</comment>
<protein>
    <recommendedName>
        <fullName evidence="6">L10a</fullName>
    </recommendedName>
</protein>
<dbReference type="STRING" id="698492.A0A0E9NQD1"/>
<dbReference type="PROSITE" id="PS01199">
    <property type="entry name" value="RIBOSOMAL_L1"/>
    <property type="match status" value="1"/>
</dbReference>
<evidence type="ECO:0000256" key="3">
    <source>
        <dbReference type="ARBA" id="ARBA00023274"/>
    </source>
</evidence>
<dbReference type="EMBL" id="BACD03000054">
    <property type="protein sequence ID" value="GAO51876.1"/>
    <property type="molecule type" value="Genomic_DNA"/>
</dbReference>
<keyword evidence="7" id="KW-0862">Zinc</keyword>
<keyword evidence="12" id="KW-1185">Reference proteome</keyword>
<reference evidence="11 12" key="1">
    <citation type="journal article" date="2011" name="J. Gen. Appl. Microbiol.">
        <title>Draft genome sequencing of the enigmatic yeast Saitoella complicata.</title>
        <authorList>
            <person name="Nishida H."/>
            <person name="Hamamoto M."/>
            <person name="Sugiyama J."/>
        </authorList>
    </citation>
    <scope>NUCLEOTIDE SEQUENCE [LARGE SCALE GENOMIC DNA]</scope>
    <source>
        <strain evidence="11 12">NRRL Y-17804</strain>
    </source>
</reference>
<evidence type="ECO:0000313" key="11">
    <source>
        <dbReference type="EMBL" id="GAO51876.1"/>
    </source>
</evidence>
<accession>A0A0E9NQD1</accession>
<keyword evidence="7" id="KW-0863">Zinc-finger</keyword>
<keyword evidence="3" id="KW-0687">Ribonucleoprotein</keyword>
<reference evidence="11 12" key="3">
    <citation type="journal article" date="2015" name="Genome Announc.">
        <title>Draft Genome Sequence of the Archiascomycetous Yeast Saitoella complicata.</title>
        <authorList>
            <person name="Yamauchi K."/>
            <person name="Kondo S."/>
            <person name="Hamamoto M."/>
            <person name="Takahashi Y."/>
            <person name="Ogura Y."/>
            <person name="Hayashi T."/>
            <person name="Nishida H."/>
        </authorList>
    </citation>
    <scope>NUCLEOTIDE SEQUENCE [LARGE SCALE GENOMIC DNA]</scope>
    <source>
        <strain evidence="11 12">NRRL Y-17804</strain>
    </source>
</reference>
<feature type="compositionally biased region" description="Basic and acidic residues" evidence="8">
    <location>
        <begin position="316"/>
        <end position="331"/>
    </location>
</feature>
<keyword evidence="2" id="KW-0689">Ribosomal protein</keyword>
<dbReference type="PANTHER" id="PTHR21540">
    <property type="entry name" value="RING FINGER AND SWIM DOMAIN-CONTAINING PROTEIN 2"/>
    <property type="match status" value="1"/>
</dbReference>
<name>A0A0E9NQD1_SAICN</name>
<reference evidence="11 12" key="2">
    <citation type="journal article" date="2014" name="J. Gen. Appl. Microbiol.">
        <title>The early diverging ascomycetous budding yeast Saitoella complicata has three histone deacetylases belonging to the Clr6, Hos2, and Rpd3 lineages.</title>
        <authorList>
            <person name="Nishida H."/>
            <person name="Matsumoto T."/>
            <person name="Kondo S."/>
            <person name="Hamamoto M."/>
            <person name="Yoshikawa H."/>
        </authorList>
    </citation>
    <scope>NUCLEOTIDE SEQUENCE [LARGE SCALE GENOMIC DNA]</scope>
    <source>
        <strain evidence="11 12">NRRL Y-17804</strain>
    </source>
</reference>
<gene>
    <name evidence="11" type="ORF">G7K_5967-t1</name>
</gene>
<dbReference type="InterPro" id="IPR016095">
    <property type="entry name" value="Ribosomal_uL1_3-a/b-sand"/>
</dbReference>
<dbReference type="Pfam" id="PF00687">
    <property type="entry name" value="Ribosomal_L1"/>
    <property type="match status" value="1"/>
</dbReference>
<dbReference type="PROSITE" id="PS50089">
    <property type="entry name" value="ZF_RING_2"/>
    <property type="match status" value="1"/>
</dbReference>
<dbReference type="Proteomes" id="UP000033140">
    <property type="component" value="Unassembled WGS sequence"/>
</dbReference>
<evidence type="ECO:0000259" key="9">
    <source>
        <dbReference type="PROSITE" id="PS50089"/>
    </source>
</evidence>
<dbReference type="GO" id="GO:0061630">
    <property type="term" value="F:ubiquitin protein ligase activity"/>
    <property type="evidence" value="ECO:0007669"/>
    <property type="project" value="InterPro"/>
</dbReference>
<evidence type="ECO:0000256" key="8">
    <source>
        <dbReference type="SAM" id="MobiDB-lite"/>
    </source>
</evidence>
<evidence type="ECO:0000256" key="6">
    <source>
        <dbReference type="ARBA" id="ARBA00079180"/>
    </source>
</evidence>
<dbReference type="GO" id="GO:0005840">
    <property type="term" value="C:ribosome"/>
    <property type="evidence" value="ECO:0007669"/>
    <property type="project" value="UniProtKB-KW"/>
</dbReference>
<dbReference type="SUPFAM" id="SSF56808">
    <property type="entry name" value="Ribosomal protein L1"/>
    <property type="match status" value="1"/>
</dbReference>